<name>A0A9N9KXW1_9HELO</name>
<sequence>MPFTQVDGIALITGAGSGIGEETGYAFAEAGALGVVFADINYHAALWKATNSKFYATNPKYHSVAIKVDTSEPTSVQEMVDLAVKEFGRIDYCINSAGIMSSSLVPATDIDIENFDKVLKINTRGVMLCVRAVSKVMMQQEPRMFKGRHGQERSLGRGCIVNLGSLSSITASKGMMAYVASKHALLGITKVAASDLKQHGIRVNAVCPSPVATPMMDLTMKKLPKSEPVVTKKTRMPRVAWPEEVANVAVFLCSPSSTYISGTGVVIDAGISASIPARI</sequence>
<dbReference type="CDD" id="cd05233">
    <property type="entry name" value="SDR_c"/>
    <property type="match status" value="1"/>
</dbReference>
<evidence type="ECO:0000256" key="1">
    <source>
        <dbReference type="ARBA" id="ARBA00022857"/>
    </source>
</evidence>
<dbReference type="Gene3D" id="3.40.50.720">
    <property type="entry name" value="NAD(P)-binding Rossmann-like Domain"/>
    <property type="match status" value="1"/>
</dbReference>
<dbReference type="PROSITE" id="PS00061">
    <property type="entry name" value="ADH_SHORT"/>
    <property type="match status" value="1"/>
</dbReference>
<dbReference type="InterPro" id="IPR002347">
    <property type="entry name" value="SDR_fam"/>
</dbReference>
<dbReference type="FunFam" id="3.40.50.720:FF:000084">
    <property type="entry name" value="Short-chain dehydrogenase reductase"/>
    <property type="match status" value="1"/>
</dbReference>
<keyword evidence="3" id="KW-1185">Reference proteome</keyword>
<dbReference type="AlphaFoldDB" id="A0A9N9KXW1"/>
<dbReference type="PRINTS" id="PR00080">
    <property type="entry name" value="SDRFAMILY"/>
</dbReference>
<dbReference type="PANTHER" id="PTHR42820:SF1">
    <property type="entry name" value="SHORT-CHAIN DEHYDROGENASE_REDUCTASE FAMILY PROTEIN"/>
    <property type="match status" value="1"/>
</dbReference>
<evidence type="ECO:0000313" key="2">
    <source>
        <dbReference type="EMBL" id="CAG8954120.1"/>
    </source>
</evidence>
<dbReference type="Proteomes" id="UP000696280">
    <property type="component" value="Unassembled WGS sequence"/>
</dbReference>
<evidence type="ECO:0000313" key="3">
    <source>
        <dbReference type="Proteomes" id="UP000696280"/>
    </source>
</evidence>
<dbReference type="PANTHER" id="PTHR42820">
    <property type="entry name" value="SHORT-CHAIN DEHYDROGENASE REDUCTASE"/>
    <property type="match status" value="1"/>
</dbReference>
<dbReference type="InterPro" id="IPR020904">
    <property type="entry name" value="Sc_DH/Rdtase_CS"/>
</dbReference>
<dbReference type="GO" id="GO:0009688">
    <property type="term" value="P:abscisic acid biosynthetic process"/>
    <property type="evidence" value="ECO:0007669"/>
    <property type="project" value="UniProtKB-ARBA"/>
</dbReference>
<dbReference type="Pfam" id="PF13561">
    <property type="entry name" value="adh_short_C2"/>
    <property type="match status" value="1"/>
</dbReference>
<gene>
    <name evidence="2" type="ORF">HYFRA_00009224</name>
</gene>
<accession>A0A9N9KXW1</accession>
<evidence type="ECO:0008006" key="4">
    <source>
        <dbReference type="Google" id="ProtNLM"/>
    </source>
</evidence>
<organism evidence="2 3">
    <name type="scientific">Hymenoscyphus fraxineus</name>
    <dbReference type="NCBI Taxonomy" id="746836"/>
    <lineage>
        <taxon>Eukaryota</taxon>
        <taxon>Fungi</taxon>
        <taxon>Dikarya</taxon>
        <taxon>Ascomycota</taxon>
        <taxon>Pezizomycotina</taxon>
        <taxon>Leotiomycetes</taxon>
        <taxon>Helotiales</taxon>
        <taxon>Helotiaceae</taxon>
        <taxon>Hymenoscyphus</taxon>
    </lineage>
</organism>
<comment type="caution">
    <text evidence="2">The sequence shown here is derived from an EMBL/GenBank/DDBJ whole genome shotgun (WGS) entry which is preliminary data.</text>
</comment>
<proteinExistence type="predicted"/>
<protein>
    <recommendedName>
        <fullName evidence="4">Oxidoreductase</fullName>
    </recommendedName>
</protein>
<dbReference type="OrthoDB" id="5840532at2759"/>
<dbReference type="SUPFAM" id="SSF51735">
    <property type="entry name" value="NAD(P)-binding Rossmann-fold domains"/>
    <property type="match status" value="1"/>
</dbReference>
<reference evidence="2" key="1">
    <citation type="submission" date="2021-07" db="EMBL/GenBank/DDBJ databases">
        <authorList>
            <person name="Durling M."/>
        </authorList>
    </citation>
    <scope>NUCLEOTIDE SEQUENCE</scope>
</reference>
<keyword evidence="1" id="KW-0521">NADP</keyword>
<dbReference type="PRINTS" id="PR00081">
    <property type="entry name" value="GDHRDH"/>
</dbReference>
<dbReference type="InterPro" id="IPR036291">
    <property type="entry name" value="NAD(P)-bd_dom_sf"/>
</dbReference>
<dbReference type="EMBL" id="CAJVRL010000055">
    <property type="protein sequence ID" value="CAG8954120.1"/>
    <property type="molecule type" value="Genomic_DNA"/>
</dbReference>